<gene>
    <name evidence="2" type="ORF">EKO24_015850</name>
</gene>
<evidence type="ECO:0000313" key="3">
    <source>
        <dbReference type="Proteomes" id="UP000733744"/>
    </source>
</evidence>
<name>A0ABY3C7H3_9GAMM</name>
<dbReference type="RefSeq" id="WP_127028138.1">
    <property type="nucleotide sequence ID" value="NZ_RYFG02000110.1"/>
</dbReference>
<dbReference type="EMBL" id="RYFG02000110">
    <property type="protein sequence ID" value="TRW91960.1"/>
    <property type="molecule type" value="Genomic_DNA"/>
</dbReference>
<accession>A0ABY3C7H3</accession>
<proteinExistence type="predicted"/>
<evidence type="ECO:0000259" key="1">
    <source>
        <dbReference type="Pfam" id="PF21880"/>
    </source>
</evidence>
<dbReference type="Pfam" id="PF21880">
    <property type="entry name" value="DUF6916"/>
    <property type="match status" value="1"/>
</dbReference>
<dbReference type="Proteomes" id="UP000733744">
    <property type="component" value="Unassembled WGS sequence"/>
</dbReference>
<keyword evidence="3" id="KW-1185">Reference proteome</keyword>
<protein>
    <recommendedName>
        <fullName evidence="1">DUF6916 domain-containing protein</fullName>
    </recommendedName>
</protein>
<comment type="caution">
    <text evidence="2">The sequence shown here is derived from an EMBL/GenBank/DDBJ whole genome shotgun (WGS) entry which is preliminary data.</text>
</comment>
<sequence>MNILTLDFFAPHVNTIFTALLDGGLEFPLTLAEANPLKSYPFPGQLREPFDLRFHGENSILLHQMIHRLRHEVLGDLEIFLVPIGEEAGHYIYQAVFN</sequence>
<reference evidence="2 3" key="1">
    <citation type="journal article" date="2019" name="Antonie Van Leeuwenhoek">
        <title>Description of 'Ca. Methylobacter oryzae' KRF1, a novel species from the environmentally important Methylobacter clade 2.</title>
        <authorList>
            <person name="Khatri K."/>
            <person name="Mohite J.A."/>
            <person name="Pandit P.S."/>
            <person name="Bahulikar R."/>
            <person name="Rahalkar M.C."/>
        </authorList>
    </citation>
    <scope>NUCLEOTIDE SEQUENCE [LARGE SCALE GENOMIC DNA]</scope>
    <source>
        <strain evidence="2 3">KRF1</strain>
    </source>
</reference>
<evidence type="ECO:0000313" key="2">
    <source>
        <dbReference type="EMBL" id="TRW91960.1"/>
    </source>
</evidence>
<organism evidence="2 3">
    <name type="scientific">Candidatus Methylobacter oryzae</name>
    <dbReference type="NCBI Taxonomy" id="2497749"/>
    <lineage>
        <taxon>Bacteria</taxon>
        <taxon>Pseudomonadati</taxon>
        <taxon>Pseudomonadota</taxon>
        <taxon>Gammaproteobacteria</taxon>
        <taxon>Methylococcales</taxon>
        <taxon>Methylococcaceae</taxon>
        <taxon>Methylobacter</taxon>
    </lineage>
</organism>
<feature type="domain" description="DUF6916" evidence="1">
    <location>
        <begin position="4"/>
        <end position="97"/>
    </location>
</feature>
<dbReference type="InterPro" id="IPR054209">
    <property type="entry name" value="DUF6916"/>
</dbReference>